<feature type="compositionally biased region" description="Basic and acidic residues" evidence="1">
    <location>
        <begin position="133"/>
        <end position="149"/>
    </location>
</feature>
<name>A0A4Z2EIG1_9TELE</name>
<feature type="region of interest" description="Disordered" evidence="1">
    <location>
        <begin position="74"/>
        <end position="149"/>
    </location>
</feature>
<organism evidence="2 3">
    <name type="scientific">Liparis tanakae</name>
    <name type="common">Tanaka's snailfish</name>
    <dbReference type="NCBI Taxonomy" id="230148"/>
    <lineage>
        <taxon>Eukaryota</taxon>
        <taxon>Metazoa</taxon>
        <taxon>Chordata</taxon>
        <taxon>Craniata</taxon>
        <taxon>Vertebrata</taxon>
        <taxon>Euteleostomi</taxon>
        <taxon>Actinopterygii</taxon>
        <taxon>Neopterygii</taxon>
        <taxon>Teleostei</taxon>
        <taxon>Neoteleostei</taxon>
        <taxon>Acanthomorphata</taxon>
        <taxon>Eupercaria</taxon>
        <taxon>Perciformes</taxon>
        <taxon>Cottioidei</taxon>
        <taxon>Cottales</taxon>
        <taxon>Liparidae</taxon>
        <taxon>Liparis</taxon>
    </lineage>
</organism>
<protein>
    <submittedName>
        <fullName evidence="2">Uncharacterized protein</fullName>
    </submittedName>
</protein>
<proteinExistence type="predicted"/>
<dbReference type="EMBL" id="SRLO01006718">
    <property type="protein sequence ID" value="TNN28589.1"/>
    <property type="molecule type" value="Genomic_DNA"/>
</dbReference>
<gene>
    <name evidence="2" type="ORF">EYF80_061264</name>
</gene>
<accession>A0A4Z2EIG1</accession>
<keyword evidence="3" id="KW-1185">Reference proteome</keyword>
<dbReference type="Proteomes" id="UP000314294">
    <property type="component" value="Unassembled WGS sequence"/>
</dbReference>
<comment type="caution">
    <text evidence="2">The sequence shown here is derived from an EMBL/GenBank/DDBJ whole genome shotgun (WGS) entry which is preliminary data.</text>
</comment>
<evidence type="ECO:0000313" key="3">
    <source>
        <dbReference type="Proteomes" id="UP000314294"/>
    </source>
</evidence>
<sequence length="160" mass="17941">MVEEEEEEEEEVEHSLSRYGFYLCCHRHPNKKKHEKREGGGELGECADGGEKRARQDAGGCEGGMRVLCSGGIASTAPARGVNPAPEERGQLPTPQRAAAAARPEEEEEEKEEEERKTHGFVHFPPAAKVSLKRTEPLARQRREKDKKMSWTLPSRAVFF</sequence>
<feature type="region of interest" description="Disordered" evidence="1">
    <location>
        <begin position="30"/>
        <end position="61"/>
    </location>
</feature>
<evidence type="ECO:0000313" key="2">
    <source>
        <dbReference type="EMBL" id="TNN28589.1"/>
    </source>
</evidence>
<dbReference type="AlphaFoldDB" id="A0A4Z2EIG1"/>
<evidence type="ECO:0000256" key="1">
    <source>
        <dbReference type="SAM" id="MobiDB-lite"/>
    </source>
</evidence>
<reference evidence="2 3" key="1">
    <citation type="submission" date="2019-03" db="EMBL/GenBank/DDBJ databases">
        <title>First draft genome of Liparis tanakae, snailfish: a comprehensive survey of snailfish specific genes.</title>
        <authorList>
            <person name="Kim W."/>
            <person name="Song I."/>
            <person name="Jeong J.-H."/>
            <person name="Kim D."/>
            <person name="Kim S."/>
            <person name="Ryu S."/>
            <person name="Song J.Y."/>
            <person name="Lee S.K."/>
        </authorList>
    </citation>
    <scope>NUCLEOTIDE SEQUENCE [LARGE SCALE GENOMIC DNA]</scope>
    <source>
        <tissue evidence="2">Muscle</tissue>
    </source>
</reference>